<dbReference type="EMBL" id="BMAV01000356">
    <property type="protein sequence ID" value="GFY37553.1"/>
    <property type="molecule type" value="Genomic_DNA"/>
</dbReference>
<dbReference type="AlphaFoldDB" id="A0A8X6WLY4"/>
<accession>A0A8X6WLY4</accession>
<protein>
    <submittedName>
        <fullName evidence="1">DUF3504 domain-containing protein</fullName>
    </submittedName>
</protein>
<feature type="non-terminal residue" evidence="1">
    <location>
        <position position="1"/>
    </location>
</feature>
<sequence length="133" mass="14841">MLIRHAGGTSESMGTTMLLGKCRAERVSWISLNRNSSGLASIKDGGSISIRTERGCLWKSYLFKRHVGKMISESSFQCLPCMVDDEEAGIILEIPGDPLCPVKTLKFYLGRLTPACRALFQRPKEHIYEQDTC</sequence>
<proteinExistence type="predicted"/>
<reference evidence="1" key="1">
    <citation type="submission" date="2020-08" db="EMBL/GenBank/DDBJ databases">
        <title>Multicomponent nature underlies the extraordinary mechanical properties of spider dragline silk.</title>
        <authorList>
            <person name="Kono N."/>
            <person name="Nakamura H."/>
            <person name="Mori M."/>
            <person name="Yoshida Y."/>
            <person name="Ohtoshi R."/>
            <person name="Malay A.D."/>
            <person name="Moran D.A.P."/>
            <person name="Tomita M."/>
            <person name="Numata K."/>
            <person name="Arakawa K."/>
        </authorList>
    </citation>
    <scope>NUCLEOTIDE SEQUENCE</scope>
</reference>
<dbReference type="Proteomes" id="UP000886998">
    <property type="component" value="Unassembled WGS sequence"/>
</dbReference>
<comment type="caution">
    <text evidence="1">The sequence shown here is derived from an EMBL/GenBank/DDBJ whole genome shotgun (WGS) entry which is preliminary data.</text>
</comment>
<dbReference type="OrthoDB" id="2434995at2759"/>
<keyword evidence="2" id="KW-1185">Reference proteome</keyword>
<evidence type="ECO:0000313" key="1">
    <source>
        <dbReference type="EMBL" id="GFY37553.1"/>
    </source>
</evidence>
<name>A0A8X6WLY4_9ARAC</name>
<evidence type="ECO:0000313" key="2">
    <source>
        <dbReference type="Proteomes" id="UP000886998"/>
    </source>
</evidence>
<organism evidence="1 2">
    <name type="scientific">Trichonephila inaurata madagascariensis</name>
    <dbReference type="NCBI Taxonomy" id="2747483"/>
    <lineage>
        <taxon>Eukaryota</taxon>
        <taxon>Metazoa</taxon>
        <taxon>Ecdysozoa</taxon>
        <taxon>Arthropoda</taxon>
        <taxon>Chelicerata</taxon>
        <taxon>Arachnida</taxon>
        <taxon>Araneae</taxon>
        <taxon>Araneomorphae</taxon>
        <taxon>Entelegynae</taxon>
        <taxon>Araneoidea</taxon>
        <taxon>Nephilidae</taxon>
        <taxon>Trichonephila</taxon>
        <taxon>Trichonephila inaurata</taxon>
    </lineage>
</organism>
<gene>
    <name evidence="1" type="primary">X975_25173</name>
    <name evidence="1" type="ORF">TNIN_390721</name>
</gene>